<dbReference type="InParanoid" id="A0A6P8ZXY3"/>
<feature type="compositionally biased region" description="Basic and acidic residues" evidence="1">
    <location>
        <begin position="91"/>
        <end position="117"/>
    </location>
</feature>
<organism evidence="3">
    <name type="scientific">Thrips palmi</name>
    <name type="common">Melon thrips</name>
    <dbReference type="NCBI Taxonomy" id="161013"/>
    <lineage>
        <taxon>Eukaryota</taxon>
        <taxon>Metazoa</taxon>
        <taxon>Ecdysozoa</taxon>
        <taxon>Arthropoda</taxon>
        <taxon>Hexapoda</taxon>
        <taxon>Insecta</taxon>
        <taxon>Pterygota</taxon>
        <taxon>Neoptera</taxon>
        <taxon>Paraneoptera</taxon>
        <taxon>Thysanoptera</taxon>
        <taxon>Terebrantia</taxon>
        <taxon>Thripoidea</taxon>
        <taxon>Thripidae</taxon>
        <taxon>Thrips</taxon>
    </lineage>
</organism>
<sequence>MLGVQLVQAVAHVVLELAHLDAHLLAHQVVAHGDEPQAQQQVDEVDDQPRLAAVLVRVDGGARHEVAEADLAQARHAEVAAVQVAPALPLGEHDGAGEHVAADDPEAGRGRHDDPRPRALAGGPLRPLRGALVQAGVEPAERLRQHLAHVHEVQHVERHPEHGVHHGGRLAPHGARYQVAEADHGEDGQREHEGGGERPHVAGCAPVVALAHGLHDGLLELHQRVVDVVAPPRLVEDVELLRDAPQRLGRLVPLHAHQL</sequence>
<accession>A0A6P8ZXY3</accession>
<gene>
    <name evidence="3" type="primary">LOC117650779</name>
</gene>
<protein>
    <submittedName>
        <fullName evidence="3">Uncharacterized protein LOC117650779</fullName>
    </submittedName>
</protein>
<dbReference type="AlphaFoldDB" id="A0A6P8ZXY3"/>
<proteinExistence type="predicted"/>
<dbReference type="KEGG" id="tpal:117650779"/>
<dbReference type="Proteomes" id="UP000515158">
    <property type="component" value="Unplaced"/>
</dbReference>
<keyword evidence="2" id="KW-1185">Reference proteome</keyword>
<evidence type="ECO:0000313" key="3">
    <source>
        <dbReference type="RefSeq" id="XP_034250272.1"/>
    </source>
</evidence>
<feature type="region of interest" description="Disordered" evidence="1">
    <location>
        <begin position="89"/>
        <end position="125"/>
    </location>
</feature>
<evidence type="ECO:0000313" key="2">
    <source>
        <dbReference type="Proteomes" id="UP000515158"/>
    </source>
</evidence>
<name>A0A6P8ZXY3_THRPL</name>
<dbReference type="GeneID" id="117650779"/>
<reference evidence="3" key="1">
    <citation type="submission" date="2025-08" db="UniProtKB">
        <authorList>
            <consortium name="RefSeq"/>
        </authorList>
    </citation>
    <scope>IDENTIFICATION</scope>
    <source>
        <tissue evidence="3">Total insect</tissue>
    </source>
</reference>
<dbReference type="RefSeq" id="XP_034250272.1">
    <property type="nucleotide sequence ID" value="XM_034394381.1"/>
</dbReference>
<evidence type="ECO:0000256" key="1">
    <source>
        <dbReference type="SAM" id="MobiDB-lite"/>
    </source>
</evidence>